<evidence type="ECO:0000256" key="6">
    <source>
        <dbReference type="ARBA" id="ARBA00023211"/>
    </source>
</evidence>
<keyword evidence="3" id="KW-0479">Metal-binding</keyword>
<dbReference type="EC" id="3.1.3.16" evidence="2"/>
<evidence type="ECO:0000259" key="9">
    <source>
        <dbReference type="PROSITE" id="PS51746"/>
    </source>
</evidence>
<dbReference type="Gene3D" id="3.60.40.10">
    <property type="entry name" value="PPM-type phosphatase domain"/>
    <property type="match status" value="1"/>
</dbReference>
<organism evidence="10 11">
    <name type="scientific">Lederbergia lenta</name>
    <name type="common">Bacillus lentus</name>
    <dbReference type="NCBI Taxonomy" id="1467"/>
    <lineage>
        <taxon>Bacteria</taxon>
        <taxon>Bacillati</taxon>
        <taxon>Bacillota</taxon>
        <taxon>Bacilli</taxon>
        <taxon>Bacillales</taxon>
        <taxon>Bacillaceae</taxon>
        <taxon>Lederbergia</taxon>
    </lineage>
</organism>
<dbReference type="STRING" id="1348624.GCA_001591545_01762"/>
<dbReference type="KEGG" id="blen:NCTC4824_02712"/>
<evidence type="ECO:0000256" key="4">
    <source>
        <dbReference type="ARBA" id="ARBA00022801"/>
    </source>
</evidence>
<evidence type="ECO:0000313" key="10">
    <source>
        <dbReference type="EMBL" id="SQI60358.1"/>
    </source>
</evidence>
<keyword evidence="5" id="KW-0904">Protein phosphatase</keyword>
<gene>
    <name evidence="10" type="primary">prpC</name>
    <name evidence="10" type="ORF">NCTC4824_02712</name>
</gene>
<dbReference type="GO" id="GO:0046872">
    <property type="term" value="F:metal ion binding"/>
    <property type="evidence" value="ECO:0007669"/>
    <property type="project" value="UniProtKB-KW"/>
</dbReference>
<dbReference type="SMART" id="SM00331">
    <property type="entry name" value="PP2C_SIG"/>
    <property type="match status" value="1"/>
</dbReference>
<dbReference type="InterPro" id="IPR001932">
    <property type="entry name" value="PPM-type_phosphatase-like_dom"/>
</dbReference>
<dbReference type="CDD" id="cd00143">
    <property type="entry name" value="PP2Cc"/>
    <property type="match status" value="1"/>
</dbReference>
<evidence type="ECO:0000256" key="2">
    <source>
        <dbReference type="ARBA" id="ARBA00013081"/>
    </source>
</evidence>
<accession>A0A2X4WKQ4</accession>
<dbReference type="InterPro" id="IPR036457">
    <property type="entry name" value="PPM-type-like_dom_sf"/>
</dbReference>
<dbReference type="PANTHER" id="PTHR47992">
    <property type="entry name" value="PROTEIN PHOSPHATASE"/>
    <property type="match status" value="1"/>
</dbReference>
<name>A0A2X4WKQ4_LEDLE</name>
<dbReference type="EMBL" id="LS483476">
    <property type="protein sequence ID" value="SQI60358.1"/>
    <property type="molecule type" value="Genomic_DNA"/>
</dbReference>
<keyword evidence="11" id="KW-1185">Reference proteome</keyword>
<dbReference type="RefSeq" id="WP_066139795.1">
    <property type="nucleotide sequence ID" value="NZ_CBCSGM010000001.1"/>
</dbReference>
<dbReference type="GO" id="GO:0004722">
    <property type="term" value="F:protein serine/threonine phosphatase activity"/>
    <property type="evidence" value="ECO:0007669"/>
    <property type="project" value="UniProtKB-EC"/>
</dbReference>
<evidence type="ECO:0000256" key="8">
    <source>
        <dbReference type="ARBA" id="ARBA00048336"/>
    </source>
</evidence>
<dbReference type="InterPro" id="IPR015655">
    <property type="entry name" value="PP2C"/>
</dbReference>
<evidence type="ECO:0000256" key="1">
    <source>
        <dbReference type="ARBA" id="ARBA00001936"/>
    </source>
</evidence>
<dbReference type="FunFam" id="3.60.40.10:FF:000002">
    <property type="entry name" value="Serine/threonine phosphatase stp"/>
    <property type="match status" value="1"/>
</dbReference>
<dbReference type="AlphaFoldDB" id="A0A2X4WKQ4"/>
<dbReference type="NCBIfam" id="NF033484">
    <property type="entry name" value="Stp1_PP2C_phos"/>
    <property type="match status" value="1"/>
</dbReference>
<sequence>MTAIYKTDKGKVRKQNEDSGGIFTNKLGETLAVIADGMGGHNAGEVASQIAVNSLEEQWAAVDNAMTPEQAGNWFLKNVEAVNQKILTRAQENMEYDGMGTTLVAAICTDLFATVVNIGDSRCYVMNEAGFKQLTEDHSLINELIKTGQISREEAELHPRKNVLMKALGTEQAIDMDITTITFEQGDKIFLCSDGLTNKVSESEIETVLKNAHPLNEKVEILINLANQNGGEDNISVAVVEHGSCIESRCEEC</sequence>
<dbReference type="SMART" id="SM00332">
    <property type="entry name" value="PP2Cc"/>
    <property type="match status" value="1"/>
</dbReference>
<comment type="catalytic activity">
    <reaction evidence="8">
        <text>O-phospho-L-threonyl-[protein] + H2O = L-threonyl-[protein] + phosphate</text>
        <dbReference type="Rhea" id="RHEA:47004"/>
        <dbReference type="Rhea" id="RHEA-COMP:11060"/>
        <dbReference type="Rhea" id="RHEA-COMP:11605"/>
        <dbReference type="ChEBI" id="CHEBI:15377"/>
        <dbReference type="ChEBI" id="CHEBI:30013"/>
        <dbReference type="ChEBI" id="CHEBI:43474"/>
        <dbReference type="ChEBI" id="CHEBI:61977"/>
        <dbReference type="EC" id="3.1.3.16"/>
    </reaction>
</comment>
<dbReference type="Proteomes" id="UP000249134">
    <property type="component" value="Chromosome 1"/>
</dbReference>
<dbReference type="SUPFAM" id="SSF81606">
    <property type="entry name" value="PP2C-like"/>
    <property type="match status" value="1"/>
</dbReference>
<evidence type="ECO:0000313" key="11">
    <source>
        <dbReference type="Proteomes" id="UP000249134"/>
    </source>
</evidence>
<feature type="domain" description="PPM-type phosphatase" evidence="9">
    <location>
        <begin position="2"/>
        <end position="242"/>
    </location>
</feature>
<evidence type="ECO:0000256" key="7">
    <source>
        <dbReference type="ARBA" id="ARBA00047761"/>
    </source>
</evidence>
<keyword evidence="6" id="KW-0464">Manganese</keyword>
<protein>
    <recommendedName>
        <fullName evidence="2">protein-serine/threonine phosphatase</fullName>
        <ecNumber evidence="2">3.1.3.16</ecNumber>
    </recommendedName>
</protein>
<keyword evidence="4 10" id="KW-0378">Hydrolase</keyword>
<evidence type="ECO:0000256" key="5">
    <source>
        <dbReference type="ARBA" id="ARBA00022912"/>
    </source>
</evidence>
<reference evidence="10 11" key="1">
    <citation type="submission" date="2018-06" db="EMBL/GenBank/DDBJ databases">
        <authorList>
            <consortium name="Pathogen Informatics"/>
            <person name="Doyle S."/>
        </authorList>
    </citation>
    <scope>NUCLEOTIDE SEQUENCE [LARGE SCALE GENOMIC DNA]</scope>
    <source>
        <strain evidence="10 11">NCTC4824</strain>
    </source>
</reference>
<evidence type="ECO:0000256" key="3">
    <source>
        <dbReference type="ARBA" id="ARBA00022723"/>
    </source>
</evidence>
<proteinExistence type="predicted"/>
<dbReference type="Pfam" id="PF13672">
    <property type="entry name" value="PP2C_2"/>
    <property type="match status" value="1"/>
</dbReference>
<comment type="catalytic activity">
    <reaction evidence="7">
        <text>O-phospho-L-seryl-[protein] + H2O = L-seryl-[protein] + phosphate</text>
        <dbReference type="Rhea" id="RHEA:20629"/>
        <dbReference type="Rhea" id="RHEA-COMP:9863"/>
        <dbReference type="Rhea" id="RHEA-COMP:11604"/>
        <dbReference type="ChEBI" id="CHEBI:15377"/>
        <dbReference type="ChEBI" id="CHEBI:29999"/>
        <dbReference type="ChEBI" id="CHEBI:43474"/>
        <dbReference type="ChEBI" id="CHEBI:83421"/>
        <dbReference type="EC" id="3.1.3.16"/>
    </reaction>
</comment>
<dbReference type="PROSITE" id="PS51746">
    <property type="entry name" value="PPM_2"/>
    <property type="match status" value="1"/>
</dbReference>
<comment type="cofactor">
    <cofactor evidence="1">
        <name>Mn(2+)</name>
        <dbReference type="ChEBI" id="CHEBI:29035"/>
    </cofactor>
</comment>